<dbReference type="GO" id="GO:1904680">
    <property type="term" value="F:peptide transmembrane transporter activity"/>
    <property type="evidence" value="ECO:0007669"/>
    <property type="project" value="TreeGrafter"/>
</dbReference>
<evidence type="ECO:0000259" key="5">
    <source>
        <dbReference type="Pfam" id="PF00496"/>
    </source>
</evidence>
<dbReference type="Proteomes" id="UP000744980">
    <property type="component" value="Unassembled WGS sequence"/>
</dbReference>
<dbReference type="PIRSF" id="PIRSF002741">
    <property type="entry name" value="MppA"/>
    <property type="match status" value="1"/>
</dbReference>
<dbReference type="AlphaFoldDB" id="A0AAW4FQ74"/>
<dbReference type="InterPro" id="IPR000914">
    <property type="entry name" value="SBP_5_dom"/>
</dbReference>
<protein>
    <submittedName>
        <fullName evidence="6">ABC transporter substrate-binding protein</fullName>
    </submittedName>
</protein>
<name>A0AAW4FQ74_9HYPH</name>
<dbReference type="PROSITE" id="PS01040">
    <property type="entry name" value="SBP_BACTERIAL_5"/>
    <property type="match status" value="1"/>
</dbReference>
<accession>A0AAW4FQ74</accession>
<dbReference type="Gene3D" id="3.90.76.10">
    <property type="entry name" value="Dipeptide-binding Protein, Domain 1"/>
    <property type="match status" value="1"/>
</dbReference>
<dbReference type="EMBL" id="WXFA01000016">
    <property type="protein sequence ID" value="MBM3093476.1"/>
    <property type="molecule type" value="Genomic_DNA"/>
</dbReference>
<dbReference type="SUPFAM" id="SSF53850">
    <property type="entry name" value="Periplasmic binding protein-like II"/>
    <property type="match status" value="1"/>
</dbReference>
<dbReference type="GO" id="GO:0042938">
    <property type="term" value="P:dipeptide transport"/>
    <property type="evidence" value="ECO:0007669"/>
    <property type="project" value="TreeGrafter"/>
</dbReference>
<comment type="similarity">
    <text evidence="2">Belongs to the bacterial solute-binding protein 5 family.</text>
</comment>
<evidence type="ECO:0000256" key="3">
    <source>
        <dbReference type="ARBA" id="ARBA00022729"/>
    </source>
</evidence>
<evidence type="ECO:0000256" key="1">
    <source>
        <dbReference type="ARBA" id="ARBA00004418"/>
    </source>
</evidence>
<dbReference type="InterPro" id="IPR023765">
    <property type="entry name" value="SBP_5_CS"/>
</dbReference>
<evidence type="ECO:0000313" key="6">
    <source>
        <dbReference type="EMBL" id="MBM3093476.1"/>
    </source>
</evidence>
<evidence type="ECO:0000256" key="4">
    <source>
        <dbReference type="SAM" id="SignalP"/>
    </source>
</evidence>
<dbReference type="PANTHER" id="PTHR30290">
    <property type="entry name" value="PERIPLASMIC BINDING COMPONENT OF ABC TRANSPORTER"/>
    <property type="match status" value="1"/>
</dbReference>
<reference evidence="6 7" key="1">
    <citation type="submission" date="2020-01" db="EMBL/GenBank/DDBJ databases">
        <title>Draft genome assembly of Ensifer adhaerens T173.</title>
        <authorList>
            <person name="Craig J.E."/>
            <person name="Stinchcombe J.R."/>
        </authorList>
    </citation>
    <scope>NUCLEOTIDE SEQUENCE [LARGE SCALE GENOMIC DNA]</scope>
    <source>
        <strain evidence="6 7">T173</strain>
    </source>
</reference>
<comment type="subcellular location">
    <subcellularLocation>
        <location evidence="1">Periplasm</location>
    </subcellularLocation>
</comment>
<dbReference type="Pfam" id="PF00496">
    <property type="entry name" value="SBP_bac_5"/>
    <property type="match status" value="1"/>
</dbReference>
<dbReference type="GO" id="GO:0043190">
    <property type="term" value="C:ATP-binding cassette (ABC) transporter complex"/>
    <property type="evidence" value="ECO:0007669"/>
    <property type="project" value="InterPro"/>
</dbReference>
<proteinExistence type="inferred from homology"/>
<gene>
    <name evidence="6" type="ORF">GFB56_22165</name>
</gene>
<dbReference type="InterPro" id="IPR030678">
    <property type="entry name" value="Peptide/Ni-bd"/>
</dbReference>
<feature type="chain" id="PRO_5044003005" evidence="4">
    <location>
        <begin position="47"/>
        <end position="573"/>
    </location>
</feature>
<dbReference type="CDD" id="cd08509">
    <property type="entry name" value="PBP2_TmCBP_oligosaccharides_like"/>
    <property type="match status" value="1"/>
</dbReference>
<feature type="signal peptide" evidence="4">
    <location>
        <begin position="1"/>
        <end position="46"/>
    </location>
</feature>
<sequence length="573" mass="63945">MPAVEEMRSRPIVTGTGNIISRVSARVFGGVMAASFAMLAAGQAQAESVLTMHIEEQTSWVQNFNPFDLGGRRQSTMDFVYEPLVIFNDYDSGKPVWRLATGYKFADDLKSITYTLRDGVKWSDGKPLTSADMKFTLELMLKNPAVDIVGVGESVASVEAVSPTEVKINLKGVDTHFPESLAEFPVVPEHIWKDVADPLAFKNEKPVGSGPMTEIRRFTPQVYEQCRNPNYWDAATLKVDCLKLPQIAGNDQMLALLPEGGLDWFGSFLPQIDKTYVGLDPEHNAYWQPPAETVSFQMNLKSANAGNAEAFNDMTFRRAFSLAMDRVSMVDIAGFGYPVVNAHASGLPPRFDSWRNKAAEGAQDEWLAYDIDRANKLLDDAGYKKDGEGFRTTPSGKPITFPIIVPNGWTDWIDAVQIATEGLRKIGINASVATPEYEQWQKQILDGSFEAVMNSRADGPTPFRGYFQSLSTAFGGRITSAPSRYSNPELDEVFDAYRRATTDEDRKKLFDQVQLIVADNLPVVPVFNGPTWYQFSTKRFTGWVSKEEPAMNPEDHDNNRMRLMHLLRLKPAE</sequence>
<dbReference type="Gene3D" id="3.40.190.10">
    <property type="entry name" value="Periplasmic binding protein-like II"/>
    <property type="match status" value="1"/>
</dbReference>
<dbReference type="GO" id="GO:0030288">
    <property type="term" value="C:outer membrane-bounded periplasmic space"/>
    <property type="evidence" value="ECO:0007669"/>
    <property type="project" value="TreeGrafter"/>
</dbReference>
<evidence type="ECO:0000256" key="2">
    <source>
        <dbReference type="ARBA" id="ARBA00005695"/>
    </source>
</evidence>
<organism evidence="6 7">
    <name type="scientific">Ensifer canadensis</name>
    <dbReference type="NCBI Taxonomy" id="555315"/>
    <lineage>
        <taxon>Bacteria</taxon>
        <taxon>Pseudomonadati</taxon>
        <taxon>Pseudomonadota</taxon>
        <taxon>Alphaproteobacteria</taxon>
        <taxon>Hyphomicrobiales</taxon>
        <taxon>Rhizobiaceae</taxon>
        <taxon>Sinorhizobium/Ensifer group</taxon>
        <taxon>Ensifer</taxon>
    </lineage>
</organism>
<dbReference type="Gene3D" id="3.10.105.10">
    <property type="entry name" value="Dipeptide-binding Protein, Domain 3"/>
    <property type="match status" value="1"/>
</dbReference>
<keyword evidence="3 4" id="KW-0732">Signal</keyword>
<feature type="domain" description="Solute-binding protein family 5" evidence="5">
    <location>
        <begin position="95"/>
        <end position="472"/>
    </location>
</feature>
<dbReference type="InterPro" id="IPR039424">
    <property type="entry name" value="SBP_5"/>
</dbReference>
<dbReference type="PANTHER" id="PTHR30290:SF38">
    <property type="entry name" value="D,D-DIPEPTIDE-BINDING PERIPLASMIC PROTEIN DDPA-RELATED"/>
    <property type="match status" value="1"/>
</dbReference>
<keyword evidence="7" id="KW-1185">Reference proteome</keyword>
<comment type="caution">
    <text evidence="6">The sequence shown here is derived from an EMBL/GenBank/DDBJ whole genome shotgun (WGS) entry which is preliminary data.</text>
</comment>
<evidence type="ECO:0000313" key="7">
    <source>
        <dbReference type="Proteomes" id="UP000744980"/>
    </source>
</evidence>